<protein>
    <recommendedName>
        <fullName evidence="1">Neutral/alkaline non-lysosomal ceramidase N-terminal domain-containing protein</fullName>
    </recommendedName>
</protein>
<accession>A0A1P9WS73</accession>
<organism evidence="2 3">
    <name type="scientific">Spirosoma montaniterrae</name>
    <dbReference type="NCBI Taxonomy" id="1178516"/>
    <lineage>
        <taxon>Bacteria</taxon>
        <taxon>Pseudomonadati</taxon>
        <taxon>Bacteroidota</taxon>
        <taxon>Cytophagia</taxon>
        <taxon>Cytophagales</taxon>
        <taxon>Cytophagaceae</taxon>
        <taxon>Spirosoma</taxon>
    </lineage>
</organism>
<gene>
    <name evidence="2" type="ORF">AWR27_01975</name>
</gene>
<dbReference type="EMBL" id="CP014263">
    <property type="protein sequence ID" value="AQG78221.1"/>
    <property type="molecule type" value="Genomic_DNA"/>
</dbReference>
<dbReference type="AlphaFoldDB" id="A0A1P9WS73"/>
<evidence type="ECO:0000313" key="2">
    <source>
        <dbReference type="EMBL" id="AQG78221.1"/>
    </source>
</evidence>
<dbReference type="OrthoDB" id="2579961at2"/>
<evidence type="ECO:0000259" key="1">
    <source>
        <dbReference type="Pfam" id="PF04734"/>
    </source>
</evidence>
<dbReference type="RefSeq" id="WP_077129643.1">
    <property type="nucleotide sequence ID" value="NZ_CP014263.1"/>
</dbReference>
<feature type="domain" description="Neutral/alkaline non-lysosomal ceramidase N-terminal" evidence="1">
    <location>
        <begin position="28"/>
        <end position="262"/>
    </location>
</feature>
<dbReference type="Proteomes" id="UP000187941">
    <property type="component" value="Chromosome"/>
</dbReference>
<dbReference type="InterPro" id="IPR031329">
    <property type="entry name" value="NEUT/ALK_ceramidase_N"/>
</dbReference>
<dbReference type="STRING" id="1178516.AWR27_01975"/>
<proteinExistence type="predicted"/>
<reference evidence="2 3" key="1">
    <citation type="submission" date="2016-01" db="EMBL/GenBank/DDBJ databases">
        <authorList>
            <person name="Oliw E.H."/>
        </authorList>
    </citation>
    <scope>NUCLEOTIDE SEQUENCE [LARGE SCALE GENOMIC DNA]</scope>
    <source>
        <strain evidence="2 3">DY10</strain>
    </source>
</reference>
<dbReference type="KEGG" id="smon:AWR27_01975"/>
<dbReference type="Pfam" id="PF04734">
    <property type="entry name" value="Ceramidase_alk"/>
    <property type="match status" value="1"/>
</dbReference>
<sequence>MRSRLSIIGAIALLLLSPASVGWAQGWKVGIARTIITPKQPIWLGGYASRTHVSDGKLHDLWAKALALEDASGKRAVLVTTDLLGFPKAMSDRIRDKVEKTEGLSRGQIILNSSHTHSGPVLENALVDVYPMNEEQQAQVGLYSKQLEEQIVALIRQAIWQLEPADVYAGTGVTRFQVNRRSNKEATLSEQIALNGPNDFAVPVLKVLDKTGRLKALTFGYACHPTVLDLYQCSGDYAGFAQLELEQAYPGVTALFFQGTAGDLNPLPRRTIPLAQQYGRELAAAVQRIVDEPMRLLSPTLKTAYTEIDLPFAPLPTDAELINLMASKEGYVQRWATRMQVARKRNEPVRSSYPYPVQLWQIGNQLLISLGGEVVVEYALEIKKRLGHNVFVMGYSNDVMGYIPSETVLREGGYEGDSSQMVYGLPGRWTPGLQAKILTAVESLNQQLTSSK</sequence>
<evidence type="ECO:0000313" key="3">
    <source>
        <dbReference type="Proteomes" id="UP000187941"/>
    </source>
</evidence>
<name>A0A1P9WS73_9BACT</name>
<keyword evidence="3" id="KW-1185">Reference proteome</keyword>